<name>A0ABR6Y9B5_9BURK</name>
<proteinExistence type="predicted"/>
<protein>
    <recommendedName>
        <fullName evidence="3">Bacteriocin-like protein</fullName>
    </recommendedName>
</protein>
<reference evidence="1 2" key="1">
    <citation type="submission" date="2020-08" db="EMBL/GenBank/DDBJ databases">
        <title>Novel species isolated from subtropical streams in China.</title>
        <authorList>
            <person name="Lu H."/>
        </authorList>
    </citation>
    <scope>NUCLEOTIDE SEQUENCE [LARGE SCALE GENOMIC DNA]</scope>
    <source>
        <strain evidence="1 2">LX15W</strain>
    </source>
</reference>
<dbReference type="EMBL" id="JACOGA010000005">
    <property type="protein sequence ID" value="MBC3873213.1"/>
    <property type="molecule type" value="Genomic_DNA"/>
</dbReference>
<dbReference type="Proteomes" id="UP000624279">
    <property type="component" value="Unassembled WGS sequence"/>
</dbReference>
<sequence length="53" mass="5737">MQKLKDLGQTLTKQQQQQILGGIAKNCNSCSVPGYCDPDLPMCPSCGGRTCYN</sequence>
<evidence type="ECO:0008006" key="3">
    <source>
        <dbReference type="Google" id="ProtNLM"/>
    </source>
</evidence>
<evidence type="ECO:0000313" key="2">
    <source>
        <dbReference type="Proteomes" id="UP000624279"/>
    </source>
</evidence>
<evidence type="ECO:0000313" key="1">
    <source>
        <dbReference type="EMBL" id="MBC3873213.1"/>
    </source>
</evidence>
<keyword evidence="2" id="KW-1185">Reference proteome</keyword>
<dbReference type="RefSeq" id="WP_186941257.1">
    <property type="nucleotide sequence ID" value="NZ_JACOGA010000005.1"/>
</dbReference>
<gene>
    <name evidence="1" type="ORF">H8K55_06400</name>
</gene>
<comment type="caution">
    <text evidence="1">The sequence shown here is derived from an EMBL/GenBank/DDBJ whole genome shotgun (WGS) entry which is preliminary data.</text>
</comment>
<accession>A0ABR6Y9B5</accession>
<organism evidence="1 2">
    <name type="scientific">Undibacterium flavidum</name>
    <dbReference type="NCBI Taxonomy" id="2762297"/>
    <lineage>
        <taxon>Bacteria</taxon>
        <taxon>Pseudomonadati</taxon>
        <taxon>Pseudomonadota</taxon>
        <taxon>Betaproteobacteria</taxon>
        <taxon>Burkholderiales</taxon>
        <taxon>Oxalobacteraceae</taxon>
        <taxon>Undibacterium</taxon>
    </lineage>
</organism>